<proteinExistence type="predicted"/>
<dbReference type="GO" id="GO:0000976">
    <property type="term" value="F:transcription cis-regulatory region binding"/>
    <property type="evidence" value="ECO:0007669"/>
    <property type="project" value="TreeGrafter"/>
</dbReference>
<keyword evidence="1 2" id="KW-0238">DNA-binding</keyword>
<reference evidence="4 5" key="1">
    <citation type="journal article" date="2018" name="J. Microbiol.">
        <title>Baekduia soli gen. nov., sp. nov., a novel bacterium isolated from the soil of Baekdu Mountain and proposal of a novel family name, Baekduiaceae fam. nov.</title>
        <authorList>
            <person name="An D.S."/>
            <person name="Siddiqi M.Z."/>
            <person name="Kim K.H."/>
            <person name="Yu H.S."/>
            <person name="Im W.T."/>
        </authorList>
    </citation>
    <scope>NUCLEOTIDE SEQUENCE [LARGE SCALE GENOMIC DNA]</scope>
    <source>
        <strain evidence="4 5">BR7-21</strain>
    </source>
</reference>
<dbReference type="PRINTS" id="PR00455">
    <property type="entry name" value="HTHTETR"/>
</dbReference>
<dbReference type="PROSITE" id="PS50977">
    <property type="entry name" value="HTH_TETR_2"/>
    <property type="match status" value="1"/>
</dbReference>
<dbReference type="Gene3D" id="1.10.357.10">
    <property type="entry name" value="Tetracycline Repressor, domain 2"/>
    <property type="match status" value="1"/>
</dbReference>
<dbReference type="Pfam" id="PF00440">
    <property type="entry name" value="TetR_N"/>
    <property type="match status" value="1"/>
</dbReference>
<evidence type="ECO:0000259" key="3">
    <source>
        <dbReference type="PROSITE" id="PS50977"/>
    </source>
</evidence>
<evidence type="ECO:0000313" key="4">
    <source>
        <dbReference type="EMBL" id="QEC50481.1"/>
    </source>
</evidence>
<dbReference type="AlphaFoldDB" id="A0A5B8UCT0"/>
<dbReference type="InterPro" id="IPR001647">
    <property type="entry name" value="HTH_TetR"/>
</dbReference>
<dbReference type="SUPFAM" id="SSF48498">
    <property type="entry name" value="Tetracyclin repressor-like, C-terminal domain"/>
    <property type="match status" value="1"/>
</dbReference>
<name>A0A5B8UCT0_9ACTN</name>
<feature type="DNA-binding region" description="H-T-H motif" evidence="2">
    <location>
        <begin position="34"/>
        <end position="53"/>
    </location>
</feature>
<dbReference type="KEGG" id="bsol:FSW04_24810"/>
<evidence type="ECO:0000313" key="5">
    <source>
        <dbReference type="Proteomes" id="UP000321805"/>
    </source>
</evidence>
<dbReference type="EMBL" id="CP042430">
    <property type="protein sequence ID" value="QEC50481.1"/>
    <property type="molecule type" value="Genomic_DNA"/>
</dbReference>
<dbReference type="PANTHER" id="PTHR30055">
    <property type="entry name" value="HTH-TYPE TRANSCRIPTIONAL REGULATOR RUTR"/>
    <property type="match status" value="1"/>
</dbReference>
<dbReference type="GO" id="GO:0003700">
    <property type="term" value="F:DNA-binding transcription factor activity"/>
    <property type="evidence" value="ECO:0007669"/>
    <property type="project" value="TreeGrafter"/>
</dbReference>
<dbReference type="RefSeq" id="WP_146923155.1">
    <property type="nucleotide sequence ID" value="NZ_CP042430.1"/>
</dbReference>
<keyword evidence="5" id="KW-1185">Reference proteome</keyword>
<gene>
    <name evidence="4" type="ORF">FSW04_24810</name>
</gene>
<dbReference type="InterPro" id="IPR036271">
    <property type="entry name" value="Tet_transcr_reg_TetR-rel_C_sf"/>
</dbReference>
<protein>
    <submittedName>
        <fullName evidence="4">TetR/AcrR family transcriptional regulator</fullName>
    </submittedName>
</protein>
<dbReference type="SUPFAM" id="SSF46689">
    <property type="entry name" value="Homeodomain-like"/>
    <property type="match status" value="1"/>
</dbReference>
<dbReference type="PANTHER" id="PTHR30055:SF226">
    <property type="entry name" value="HTH-TYPE TRANSCRIPTIONAL REGULATOR PKSA"/>
    <property type="match status" value="1"/>
</dbReference>
<dbReference type="Proteomes" id="UP000321805">
    <property type="component" value="Chromosome"/>
</dbReference>
<dbReference type="InterPro" id="IPR009057">
    <property type="entry name" value="Homeodomain-like_sf"/>
</dbReference>
<sequence length="194" mass="21541">MRTRAAHLGPQLRRPLLLDAALPLFARDGYDAVSMQAIADAAGVSKPVLYSCFDSKDELFAVLQRREERKLWERVEASVPQPGDPGDREELLRHGLAALLHAVQAEPDAFRVIYLQRQGDDRVQRGREAWERRMAEVLVSWSGVPEREAGVLGRLLVALAEIGFRIQLEEPGAWEADALADYLASVMTRGIGTG</sequence>
<dbReference type="OrthoDB" id="4550691at2"/>
<evidence type="ECO:0000256" key="2">
    <source>
        <dbReference type="PROSITE-ProRule" id="PRU00335"/>
    </source>
</evidence>
<dbReference type="InterPro" id="IPR050109">
    <property type="entry name" value="HTH-type_TetR-like_transc_reg"/>
</dbReference>
<feature type="domain" description="HTH tetR-type" evidence="3">
    <location>
        <begin position="11"/>
        <end position="71"/>
    </location>
</feature>
<evidence type="ECO:0000256" key="1">
    <source>
        <dbReference type="ARBA" id="ARBA00023125"/>
    </source>
</evidence>
<accession>A0A5B8UCT0</accession>
<organism evidence="4 5">
    <name type="scientific">Baekduia soli</name>
    <dbReference type="NCBI Taxonomy" id="496014"/>
    <lineage>
        <taxon>Bacteria</taxon>
        <taxon>Bacillati</taxon>
        <taxon>Actinomycetota</taxon>
        <taxon>Thermoleophilia</taxon>
        <taxon>Solirubrobacterales</taxon>
        <taxon>Baekduiaceae</taxon>
        <taxon>Baekduia</taxon>
    </lineage>
</organism>